<feature type="compositionally biased region" description="Low complexity" evidence="1">
    <location>
        <begin position="85"/>
        <end position="96"/>
    </location>
</feature>
<feature type="region of interest" description="Disordered" evidence="1">
    <location>
        <begin position="73"/>
        <end position="99"/>
    </location>
</feature>
<reference evidence="2" key="1">
    <citation type="submission" date="2015-12" db="EMBL/GenBank/DDBJ databases">
        <title>Update maize B73 reference genome by single molecule sequencing technologies.</title>
        <authorList>
            <consortium name="Maize Genome Sequencing Project"/>
            <person name="Ware D."/>
        </authorList>
    </citation>
    <scope>NUCLEOTIDE SEQUENCE</scope>
    <source>
        <tissue evidence="2">Seedling</tissue>
    </source>
</reference>
<dbReference type="ExpressionAtlas" id="A0A1D6HCL1">
    <property type="expression patterns" value="baseline and differential"/>
</dbReference>
<feature type="region of interest" description="Disordered" evidence="1">
    <location>
        <begin position="161"/>
        <end position="183"/>
    </location>
</feature>
<feature type="compositionally biased region" description="Basic residues" evidence="1">
    <location>
        <begin position="291"/>
        <end position="301"/>
    </location>
</feature>
<organism evidence="2">
    <name type="scientific">Zea mays</name>
    <name type="common">Maize</name>
    <dbReference type="NCBI Taxonomy" id="4577"/>
    <lineage>
        <taxon>Eukaryota</taxon>
        <taxon>Viridiplantae</taxon>
        <taxon>Streptophyta</taxon>
        <taxon>Embryophyta</taxon>
        <taxon>Tracheophyta</taxon>
        <taxon>Spermatophyta</taxon>
        <taxon>Magnoliopsida</taxon>
        <taxon>Liliopsida</taxon>
        <taxon>Poales</taxon>
        <taxon>Poaceae</taxon>
        <taxon>PACMAD clade</taxon>
        <taxon>Panicoideae</taxon>
        <taxon>Andropogonodae</taxon>
        <taxon>Andropogoneae</taxon>
        <taxon>Tripsacinae</taxon>
        <taxon>Zea</taxon>
    </lineage>
</organism>
<gene>
    <name evidence="2" type="ORF">ZEAMMB73_Zm00001d017147</name>
</gene>
<sequence length="301" mass="33392">PGLPSLAVHFFLHHSHQWRYPLRSRLPGCCWLGVGELGVETEKWSGHEDPVRRVRGRGCHGGVLRRRGRAVRALRRRDPRRQQAREQAPAPPARGALRQAPALRRLPGESGVHLLRGGPGALLPGLRRAHPRPGHALREPPALPGHRHPRRPRLGFRLQRRLRRPRLRPPRPAQGHHRATARRRLRRGAAGALAAAVPAAGLGRRRAPAVLRLRVQRQAAQGADARVQGAGVVRRHRPLPRAGAQSQQDVGGGAGAFRIPGGERRGVLQAGQSRRRRRRWGSPEQEGPDRGHRRRGLPHSP</sequence>
<evidence type="ECO:0000313" key="2">
    <source>
        <dbReference type="EMBL" id="AQK72437.1"/>
    </source>
</evidence>
<proteinExistence type="predicted"/>
<accession>A0A1D6HCL1</accession>
<feature type="region of interest" description="Disordered" evidence="1">
    <location>
        <begin position="238"/>
        <end position="301"/>
    </location>
</feature>
<evidence type="ECO:0000256" key="1">
    <source>
        <dbReference type="SAM" id="MobiDB-lite"/>
    </source>
</evidence>
<dbReference type="AlphaFoldDB" id="A0A1D6HCL1"/>
<feature type="non-terminal residue" evidence="2">
    <location>
        <position position="1"/>
    </location>
</feature>
<dbReference type="EMBL" id="CM000781">
    <property type="protein sequence ID" value="AQK72437.1"/>
    <property type="molecule type" value="Genomic_DNA"/>
</dbReference>
<name>A0A1D6HCL1_MAIZE</name>
<protein>
    <submittedName>
        <fullName evidence="2">Uncharacterized protein</fullName>
    </submittedName>
</protein>